<evidence type="ECO:0000313" key="4">
    <source>
        <dbReference type="Proteomes" id="UP000034291"/>
    </source>
</evidence>
<keyword evidence="1" id="KW-0732">Signal</keyword>
<dbReference type="InterPro" id="IPR011047">
    <property type="entry name" value="Quinoprotein_ADH-like_sf"/>
</dbReference>
<sequence length="537" mass="60760">MLLNLPLELIQLILLKCTTQTFLQVAFSCRTLYGIASNYREALAHHLRQTPGFRRNQNISSTDTKQLFQILKQHAFQQLYGSQFRANCTKFNIGEQILNVPASSLASFGNKTLIFTTCQDQRLVHVFQVADGKLTSLAQLKLPWDQSGRLEVSKIAFDGEDKIYVLQRFTPAIDEHGPDAEHPFIRQAKESSRYGKVYLTRHSLQCPDGLVRICDFVDDGDIDPSALAVNCQGTFAIVWHHRQYADCSIQLYTGIEEAPHDPTSNLIGLTCQSIILKDWAPPSPPGEAVERRLITDLEFNDRSMQLLYYYQSRTLYRAFQSCLSESPHLYRNSTPVTFTPSLSLLFSIGIPFFGTHETESQNGFETCRWRYLALGIATHRQENWTVACLMRSEAVCRASNCGHELNLDRGRRLTDWVIAARLWGFRDATSSLGCKVATSRDGTRIAVSNWKTIYVWALDPGSLIDLNENEYYPPSWQSSETGLIDLPPMVLHTGAVCFQLCFTREENELVAITDQGFMLWDLRASGTGNRTSQVVDV</sequence>
<dbReference type="SUPFAM" id="SSF50998">
    <property type="entry name" value="Quinoprotein alcohol dehydrogenase-like"/>
    <property type="match status" value="1"/>
</dbReference>
<keyword evidence="4" id="KW-1185">Reference proteome</keyword>
<dbReference type="AlphaFoldDB" id="A0A0F8V8Q5"/>
<evidence type="ECO:0000259" key="2">
    <source>
        <dbReference type="PROSITE" id="PS50181"/>
    </source>
</evidence>
<organism evidence="3 4">
    <name type="scientific">Aspergillus rambellii</name>
    <dbReference type="NCBI Taxonomy" id="308745"/>
    <lineage>
        <taxon>Eukaryota</taxon>
        <taxon>Fungi</taxon>
        <taxon>Dikarya</taxon>
        <taxon>Ascomycota</taxon>
        <taxon>Pezizomycotina</taxon>
        <taxon>Eurotiomycetes</taxon>
        <taxon>Eurotiomycetidae</taxon>
        <taxon>Eurotiales</taxon>
        <taxon>Aspergillaceae</taxon>
        <taxon>Aspergillus</taxon>
        <taxon>Aspergillus subgen. Nidulantes</taxon>
    </lineage>
</organism>
<dbReference type="STRING" id="308745.A0A0F8V8Q5"/>
<accession>A0A0F8V8Q5</accession>
<evidence type="ECO:0000313" key="3">
    <source>
        <dbReference type="EMBL" id="KKK19386.1"/>
    </source>
</evidence>
<feature type="chain" id="PRO_5002529152" description="F-box domain-containing protein" evidence="1">
    <location>
        <begin position="21"/>
        <end position="537"/>
    </location>
</feature>
<name>A0A0F8V8Q5_9EURO</name>
<feature type="domain" description="F-box" evidence="2">
    <location>
        <begin position="1"/>
        <end position="47"/>
    </location>
</feature>
<reference evidence="3 4" key="1">
    <citation type="submission" date="2015-02" db="EMBL/GenBank/DDBJ databases">
        <title>Draft Genome Sequences of Two Closely-Related Aflatoxigenic Aspergillus Species Obtained from the Cote d'Ivoire.</title>
        <authorList>
            <person name="Moore G.G."/>
            <person name="Beltz S.B."/>
            <person name="Mack B.M."/>
        </authorList>
    </citation>
    <scope>NUCLEOTIDE SEQUENCE [LARGE SCALE GENOMIC DNA]</scope>
    <source>
        <strain evidence="3 4">SRRC1468</strain>
    </source>
</reference>
<dbReference type="PROSITE" id="PS50181">
    <property type="entry name" value="FBOX"/>
    <property type="match status" value="1"/>
</dbReference>
<protein>
    <recommendedName>
        <fullName evidence="2">F-box domain-containing protein</fullName>
    </recommendedName>
</protein>
<dbReference type="OrthoDB" id="6058203at2759"/>
<proteinExistence type="predicted"/>
<dbReference type="InterPro" id="IPR001810">
    <property type="entry name" value="F-box_dom"/>
</dbReference>
<dbReference type="Proteomes" id="UP000034291">
    <property type="component" value="Unassembled WGS sequence"/>
</dbReference>
<feature type="signal peptide" evidence="1">
    <location>
        <begin position="1"/>
        <end position="20"/>
    </location>
</feature>
<gene>
    <name evidence="3" type="ORF">ARAM_006764</name>
</gene>
<evidence type="ECO:0000256" key="1">
    <source>
        <dbReference type="SAM" id="SignalP"/>
    </source>
</evidence>
<dbReference type="EMBL" id="JZBS01002261">
    <property type="protein sequence ID" value="KKK19386.1"/>
    <property type="molecule type" value="Genomic_DNA"/>
</dbReference>
<comment type="caution">
    <text evidence="3">The sequence shown here is derived from an EMBL/GenBank/DDBJ whole genome shotgun (WGS) entry which is preliminary data.</text>
</comment>